<evidence type="ECO:0000256" key="1">
    <source>
        <dbReference type="SAM" id="SignalP"/>
    </source>
</evidence>
<reference evidence="2 3" key="1">
    <citation type="submission" date="2020-08" db="EMBL/GenBank/DDBJ databases">
        <title>Sequencing the genomes of 1000 actinobacteria strains.</title>
        <authorList>
            <person name="Klenk H.-P."/>
        </authorList>
    </citation>
    <scope>NUCLEOTIDE SEQUENCE [LARGE SCALE GENOMIC DNA]</scope>
    <source>
        <strain evidence="2 3">DSM 44320</strain>
    </source>
</reference>
<feature type="chain" id="PRO_5031449278" evidence="1">
    <location>
        <begin position="26"/>
        <end position="242"/>
    </location>
</feature>
<dbReference type="EMBL" id="JACIBV010000003">
    <property type="protein sequence ID" value="MBB3733918.1"/>
    <property type="molecule type" value="Genomic_DNA"/>
</dbReference>
<dbReference type="AlphaFoldDB" id="A0A7W5VKR9"/>
<sequence>MKRRTGHAALVAAAAASLAAGMSPAADGGVGVDQVVFDSRNGVSAIEAPSVATAGTDPKVIVAYVAADGPAGSRQTIWGVNGCGLSWLGSGGETVSNHANDQDGVAAAYYAVSYKPLADCVVKARLGTGGYAASITVTVLSGAKPRVTFTKASGASGAPQAVAQAAPGSLVFGVGNDWDGAVSRTLLPGQSIVSESVNTDVGDTFWVQRFTNPALEPGAVVVGTTAPDDHQWNFVTATVHPA</sequence>
<dbReference type="Proteomes" id="UP000579945">
    <property type="component" value="Unassembled WGS sequence"/>
</dbReference>
<evidence type="ECO:0000313" key="3">
    <source>
        <dbReference type="Proteomes" id="UP000579945"/>
    </source>
</evidence>
<dbReference type="GeneID" id="95395825"/>
<comment type="caution">
    <text evidence="2">The sequence shown here is derived from an EMBL/GenBank/DDBJ whole genome shotgun (WGS) entry which is preliminary data.</text>
</comment>
<proteinExistence type="predicted"/>
<protein>
    <submittedName>
        <fullName evidence="2">Uncharacterized protein</fullName>
    </submittedName>
</protein>
<accession>A0A7W5VKR9</accession>
<keyword evidence="1" id="KW-0732">Signal</keyword>
<organism evidence="2 3">
    <name type="scientific">Nonomuraea dietziae</name>
    <dbReference type="NCBI Taxonomy" id="65515"/>
    <lineage>
        <taxon>Bacteria</taxon>
        <taxon>Bacillati</taxon>
        <taxon>Actinomycetota</taxon>
        <taxon>Actinomycetes</taxon>
        <taxon>Streptosporangiales</taxon>
        <taxon>Streptosporangiaceae</taxon>
        <taxon>Nonomuraea</taxon>
    </lineage>
</organism>
<keyword evidence="3" id="KW-1185">Reference proteome</keyword>
<feature type="signal peptide" evidence="1">
    <location>
        <begin position="1"/>
        <end position="25"/>
    </location>
</feature>
<evidence type="ECO:0000313" key="2">
    <source>
        <dbReference type="EMBL" id="MBB3733918.1"/>
    </source>
</evidence>
<dbReference type="RefSeq" id="WP_183662702.1">
    <property type="nucleotide sequence ID" value="NZ_JACIBV010000003.1"/>
</dbReference>
<gene>
    <name evidence="2" type="ORF">FHR33_009871</name>
</gene>
<name>A0A7W5VKR9_9ACTN</name>